<dbReference type="EMBL" id="JACHHO010000001">
    <property type="protein sequence ID" value="MBB5203365.1"/>
    <property type="molecule type" value="Genomic_DNA"/>
</dbReference>
<dbReference type="CDD" id="cd05263">
    <property type="entry name" value="MupV_like_SDR_e"/>
    <property type="match status" value="1"/>
</dbReference>
<dbReference type="Proteomes" id="UP000554837">
    <property type="component" value="Unassembled WGS sequence"/>
</dbReference>
<evidence type="ECO:0000313" key="5">
    <source>
        <dbReference type="Proteomes" id="UP000554837"/>
    </source>
</evidence>
<feature type="domain" description="Ketoreductase" evidence="3">
    <location>
        <begin position="379"/>
        <end position="568"/>
    </location>
</feature>
<dbReference type="Pfam" id="PF07993">
    <property type="entry name" value="NAD_binding_4"/>
    <property type="match status" value="1"/>
</dbReference>
<dbReference type="GO" id="GO:0016491">
    <property type="term" value="F:oxidoreductase activity"/>
    <property type="evidence" value="ECO:0007669"/>
    <property type="project" value="UniProtKB-KW"/>
</dbReference>
<comment type="similarity">
    <text evidence="1">Belongs to the short-chain dehydrogenases/reductases (SDR) family.</text>
</comment>
<evidence type="ECO:0000256" key="2">
    <source>
        <dbReference type="ARBA" id="ARBA00023002"/>
    </source>
</evidence>
<proteinExistence type="inferred from homology"/>
<dbReference type="PANTHER" id="PTHR44196:SF1">
    <property type="entry name" value="DEHYDROGENASE_REDUCTASE SDR FAMILY MEMBER 7B"/>
    <property type="match status" value="1"/>
</dbReference>
<accession>A0A840RZE7</accession>
<dbReference type="OrthoDB" id="9810734at2"/>
<protein>
    <submittedName>
        <fullName evidence="4">NAD(P)-dependent dehydrogenase (Short-subunit alcohol dehydrogenase family)</fullName>
    </submittedName>
</protein>
<dbReference type="InterPro" id="IPR057313">
    <property type="entry name" value="Maqu_2507-like"/>
</dbReference>
<organism evidence="4 5">
    <name type="scientific">Inhella inkyongensis</name>
    <dbReference type="NCBI Taxonomy" id="392593"/>
    <lineage>
        <taxon>Bacteria</taxon>
        <taxon>Pseudomonadati</taxon>
        <taxon>Pseudomonadota</taxon>
        <taxon>Betaproteobacteria</taxon>
        <taxon>Burkholderiales</taxon>
        <taxon>Sphaerotilaceae</taxon>
        <taxon>Inhella</taxon>
    </lineage>
</organism>
<dbReference type="NCBIfam" id="NF005539">
    <property type="entry name" value="PRK07201.1"/>
    <property type="match status" value="1"/>
</dbReference>
<dbReference type="AlphaFoldDB" id="A0A840RZE7"/>
<dbReference type="InterPro" id="IPR036291">
    <property type="entry name" value="NAD(P)-bd_dom_sf"/>
</dbReference>
<dbReference type="PROSITE" id="PS00061">
    <property type="entry name" value="ADH_SHORT"/>
    <property type="match status" value="1"/>
</dbReference>
<reference evidence="4 5" key="1">
    <citation type="submission" date="2020-08" db="EMBL/GenBank/DDBJ databases">
        <title>Genomic Encyclopedia of Type Strains, Phase IV (KMG-IV): sequencing the most valuable type-strain genomes for metagenomic binning, comparative biology and taxonomic classification.</title>
        <authorList>
            <person name="Goeker M."/>
        </authorList>
    </citation>
    <scope>NUCLEOTIDE SEQUENCE [LARGE SCALE GENOMIC DNA]</scope>
    <source>
        <strain evidence="4 5">DSM 23958</strain>
    </source>
</reference>
<dbReference type="RefSeq" id="WP_138857574.1">
    <property type="nucleotide sequence ID" value="NZ_CP040709.1"/>
</dbReference>
<dbReference type="InterPro" id="IPR013120">
    <property type="entry name" value="FAR_NAD-bd"/>
</dbReference>
<name>A0A840RZE7_9BURK</name>
<dbReference type="PRINTS" id="PR00080">
    <property type="entry name" value="SDRFAMILY"/>
</dbReference>
<dbReference type="InterPro" id="IPR020904">
    <property type="entry name" value="Sc_DH/Rdtase_CS"/>
</dbReference>
<evidence type="ECO:0000256" key="1">
    <source>
        <dbReference type="ARBA" id="ARBA00006484"/>
    </source>
</evidence>
<dbReference type="CDD" id="cd05233">
    <property type="entry name" value="SDR_c"/>
    <property type="match status" value="1"/>
</dbReference>
<dbReference type="PRINTS" id="PR00081">
    <property type="entry name" value="GDHRDH"/>
</dbReference>
<gene>
    <name evidence="4" type="ORF">HNQ51_000658</name>
</gene>
<dbReference type="SUPFAM" id="SSF51735">
    <property type="entry name" value="NAD(P)-binding Rossmann-fold domains"/>
    <property type="match status" value="2"/>
</dbReference>
<keyword evidence="2" id="KW-0560">Oxidoreductase</keyword>
<keyword evidence="5" id="KW-1185">Reference proteome</keyword>
<dbReference type="Gene3D" id="3.40.50.720">
    <property type="entry name" value="NAD(P)-binding Rossmann-like Domain"/>
    <property type="match status" value="2"/>
</dbReference>
<evidence type="ECO:0000259" key="3">
    <source>
        <dbReference type="SMART" id="SM00822"/>
    </source>
</evidence>
<sequence length="668" mass="73455">MQYFVTGATGFIGRRLVKKLLARRGSTVYVLMREASRDKLPALLEYWGAAKGRVQPVWGDLVQKKLGVAATDIKALKGQIDHAYHLAAIYDMEADADSQMAANIEGTRHFVEFAQAIGAGHVHHVSSIAAAGLYEGVFREDMFAEAEGLDHPYFMSKHESEKIVRKECKLPWTVYRPAMVVGDSQTGEMDKIDGPYYFFKPIQRLRQILPPWFPAIGLEGGRINIVPVDFVVNALDHLSHKVEDSGGCFHLVDPQGYRVGDVLDIFARAAHAPKMNVFINAALLGFVPKSIRKGLMALAPVRRVKDAVMKDIGLPEDMLSFINYPTRFDCRETTKALKGSGIECPNLHDYAWRIWDYWERHLDPDLHVDRSLRGTVAGKVVLVTGGSSGIGLAAATKFAEAGAITVICARDEAKLAEAVAEIRAAAGADCRIHARSADIADMESCAELVAWLEREFGGVDFLINNAGRSIRRAIENSYDRFHDFERTMQLNYFGCLRVTLGLLPGMVAKRRGHVVNISSIGVLTNAPRFSAYVASKAALDAWTRCASSEYADQGITFTTINMPLVRTPMIAPTKIYNNVPTLSPEEAADMVAQACIHKPVRIATRLGKTGELMHALAPRVAQIVMNTSFRMFPDSEAAKGDAVGKGVAKPQLSAEAIALQQMMRGIHF</sequence>
<dbReference type="SMART" id="SM00822">
    <property type="entry name" value="PKS_KR"/>
    <property type="match status" value="1"/>
</dbReference>
<dbReference type="InterPro" id="IPR002347">
    <property type="entry name" value="SDR_fam"/>
</dbReference>
<evidence type="ECO:0000313" key="4">
    <source>
        <dbReference type="EMBL" id="MBB5203365.1"/>
    </source>
</evidence>
<comment type="caution">
    <text evidence="4">The sequence shown here is derived from an EMBL/GenBank/DDBJ whole genome shotgun (WGS) entry which is preliminary data.</text>
</comment>
<dbReference type="Pfam" id="PF00106">
    <property type="entry name" value="adh_short"/>
    <property type="match status" value="1"/>
</dbReference>
<dbReference type="PANTHER" id="PTHR44196">
    <property type="entry name" value="DEHYDROGENASE/REDUCTASE SDR FAMILY MEMBER 7B"/>
    <property type="match status" value="1"/>
</dbReference>
<dbReference type="InterPro" id="IPR057326">
    <property type="entry name" value="KR_dom"/>
</dbReference>
<dbReference type="FunFam" id="3.40.50.720:FF:000084">
    <property type="entry name" value="Short-chain dehydrogenase reductase"/>
    <property type="match status" value="1"/>
</dbReference>
<dbReference type="GO" id="GO:0016020">
    <property type="term" value="C:membrane"/>
    <property type="evidence" value="ECO:0007669"/>
    <property type="project" value="TreeGrafter"/>
</dbReference>